<evidence type="ECO:0000313" key="2">
    <source>
        <dbReference type="Proteomes" id="UP001259572"/>
    </source>
</evidence>
<dbReference type="EMBL" id="JAVUPU010000003">
    <property type="protein sequence ID" value="MDT9598644.1"/>
    <property type="molecule type" value="Genomic_DNA"/>
</dbReference>
<dbReference type="InterPro" id="IPR035437">
    <property type="entry name" value="SNase_OB-fold_sf"/>
</dbReference>
<evidence type="ECO:0000313" key="1">
    <source>
        <dbReference type="EMBL" id="MDT9598644.1"/>
    </source>
</evidence>
<organism evidence="1 2">
    <name type="scientific">Sphingosinicella rhizophila</name>
    <dbReference type="NCBI Taxonomy" id="3050082"/>
    <lineage>
        <taxon>Bacteria</taxon>
        <taxon>Pseudomonadati</taxon>
        <taxon>Pseudomonadota</taxon>
        <taxon>Alphaproteobacteria</taxon>
        <taxon>Sphingomonadales</taxon>
        <taxon>Sphingosinicellaceae</taxon>
        <taxon>Sphingosinicella</taxon>
    </lineage>
</organism>
<dbReference type="SUPFAM" id="SSF50199">
    <property type="entry name" value="Staphylococcal nuclease"/>
    <property type="match status" value="1"/>
</dbReference>
<sequence>MTAKPADTPTATPIVDQHQSFTCTPQRVWDGDGPIWCAEGPKVRLAGIAAREMDGTCRAGHPCPPTSGFEARNVLANALLGDPSRGSIADAPTGHLVLKGDVPSLTCVSEGSGKGSRTAAWCRSPAVGDLSCFMVRQKMAAKWDRYWRRHSC</sequence>
<reference evidence="1 2" key="1">
    <citation type="submission" date="2023-05" db="EMBL/GenBank/DDBJ databases">
        <authorList>
            <person name="Guo Y."/>
        </authorList>
    </citation>
    <scope>NUCLEOTIDE SEQUENCE [LARGE SCALE GENOMIC DNA]</scope>
    <source>
        <strain evidence="1 2">GR2756</strain>
    </source>
</reference>
<keyword evidence="2" id="KW-1185">Reference proteome</keyword>
<dbReference type="Proteomes" id="UP001259572">
    <property type="component" value="Unassembled WGS sequence"/>
</dbReference>
<accession>A0ABU3Q5E8</accession>
<gene>
    <name evidence="1" type="ORF">RQX22_06755</name>
</gene>
<dbReference type="Gene3D" id="2.40.50.90">
    <property type="match status" value="1"/>
</dbReference>
<proteinExistence type="predicted"/>
<name>A0ABU3Q5E8_9SPHN</name>
<evidence type="ECO:0008006" key="3">
    <source>
        <dbReference type="Google" id="ProtNLM"/>
    </source>
</evidence>
<protein>
    <recommendedName>
        <fullName evidence="3">Ig-like domain-containing protein</fullName>
    </recommendedName>
</protein>
<comment type="caution">
    <text evidence="1">The sequence shown here is derived from an EMBL/GenBank/DDBJ whole genome shotgun (WGS) entry which is preliminary data.</text>
</comment>